<dbReference type="GO" id="GO:0016209">
    <property type="term" value="F:antioxidant activity"/>
    <property type="evidence" value="ECO:0007669"/>
    <property type="project" value="InterPro"/>
</dbReference>
<dbReference type="PANTHER" id="PTHR43640:SF1">
    <property type="entry name" value="THIOREDOXIN-DEPENDENT PEROXIREDOXIN"/>
    <property type="match status" value="1"/>
</dbReference>
<protein>
    <submittedName>
        <fullName evidence="3">Redoxin domain-containing protein</fullName>
    </submittedName>
</protein>
<feature type="signal peptide" evidence="1">
    <location>
        <begin position="1"/>
        <end position="24"/>
    </location>
</feature>
<feature type="chain" id="PRO_5042153442" evidence="1">
    <location>
        <begin position="25"/>
        <end position="198"/>
    </location>
</feature>
<keyword evidence="4" id="KW-1185">Reference proteome</keyword>
<feature type="domain" description="Thioredoxin" evidence="2">
    <location>
        <begin position="21"/>
        <end position="180"/>
    </location>
</feature>
<dbReference type="PROSITE" id="PS51352">
    <property type="entry name" value="THIOREDOXIN_2"/>
    <property type="match status" value="1"/>
</dbReference>
<dbReference type="RefSeq" id="WP_309490024.1">
    <property type="nucleotide sequence ID" value="NZ_JAENIG010000006.1"/>
</dbReference>
<dbReference type="Gene3D" id="3.40.30.10">
    <property type="entry name" value="Glutaredoxin"/>
    <property type="match status" value="1"/>
</dbReference>
<dbReference type="InterPro" id="IPR000866">
    <property type="entry name" value="AhpC/TSA"/>
</dbReference>
<dbReference type="Proteomes" id="UP000634206">
    <property type="component" value="Unassembled WGS sequence"/>
</dbReference>
<proteinExistence type="predicted"/>
<dbReference type="PANTHER" id="PTHR43640">
    <property type="entry name" value="OS07G0260300 PROTEIN"/>
    <property type="match status" value="1"/>
</dbReference>
<dbReference type="InterPro" id="IPR036249">
    <property type="entry name" value="Thioredoxin-like_sf"/>
</dbReference>
<dbReference type="SUPFAM" id="SSF52833">
    <property type="entry name" value="Thioredoxin-like"/>
    <property type="match status" value="1"/>
</dbReference>
<name>A0AAE2SFJ2_9BACT</name>
<dbReference type="GO" id="GO:0016491">
    <property type="term" value="F:oxidoreductase activity"/>
    <property type="evidence" value="ECO:0007669"/>
    <property type="project" value="InterPro"/>
</dbReference>
<evidence type="ECO:0000313" key="4">
    <source>
        <dbReference type="Proteomes" id="UP000634206"/>
    </source>
</evidence>
<evidence type="ECO:0000259" key="2">
    <source>
        <dbReference type="PROSITE" id="PS51352"/>
    </source>
</evidence>
<dbReference type="InterPro" id="IPR047262">
    <property type="entry name" value="PRX-like1"/>
</dbReference>
<accession>A0AAE2SFJ2</accession>
<evidence type="ECO:0000313" key="3">
    <source>
        <dbReference type="EMBL" id="MBK1855411.1"/>
    </source>
</evidence>
<organism evidence="3 4">
    <name type="scientific">Oceaniferula flava</name>
    <dbReference type="NCBI Taxonomy" id="2800421"/>
    <lineage>
        <taxon>Bacteria</taxon>
        <taxon>Pseudomonadati</taxon>
        <taxon>Verrucomicrobiota</taxon>
        <taxon>Verrucomicrobiia</taxon>
        <taxon>Verrucomicrobiales</taxon>
        <taxon>Verrucomicrobiaceae</taxon>
        <taxon>Oceaniferula</taxon>
    </lineage>
</organism>
<comment type="caution">
    <text evidence="3">The sequence shown here is derived from an EMBL/GenBank/DDBJ whole genome shotgun (WGS) entry which is preliminary data.</text>
</comment>
<dbReference type="AlphaFoldDB" id="A0AAE2SFJ2"/>
<keyword evidence="1" id="KW-0732">Signal</keyword>
<sequence>MFKSIKHAMMGLGLAVGLSAVATAGEAPDFALTDVQGKEVKLADYKDKVVVLEWINFNCPFVKKHYSKNSMPALQEKYTAKDVVWLCINSGPEKPKAGSFGPEEMAKMAEKNGSKAAHILLDRDGSVGKAYGAKTTPHMVVINKGDIVYEGAIDSIASADTADLEKADNYVVAALDAVLAGEKVSKTKTKGYGCSVKY</sequence>
<evidence type="ECO:0000256" key="1">
    <source>
        <dbReference type="SAM" id="SignalP"/>
    </source>
</evidence>
<dbReference type="EMBL" id="JAENIG010000006">
    <property type="protein sequence ID" value="MBK1855411.1"/>
    <property type="molecule type" value="Genomic_DNA"/>
</dbReference>
<reference evidence="3" key="1">
    <citation type="submission" date="2021-01" db="EMBL/GenBank/DDBJ databases">
        <title>Modified the classification status of verrucomicrobia.</title>
        <authorList>
            <person name="Feng X."/>
        </authorList>
    </citation>
    <scope>NUCLEOTIDE SEQUENCE</scope>
    <source>
        <strain evidence="3">5K15</strain>
    </source>
</reference>
<dbReference type="InterPro" id="IPR013766">
    <property type="entry name" value="Thioredoxin_domain"/>
</dbReference>
<gene>
    <name evidence="3" type="ORF">JIN83_10605</name>
</gene>
<dbReference type="Pfam" id="PF00578">
    <property type="entry name" value="AhpC-TSA"/>
    <property type="match status" value="1"/>
</dbReference>